<name>A0ABQ4XU71_9ASTR</name>
<evidence type="ECO:0000313" key="3">
    <source>
        <dbReference type="Proteomes" id="UP001151760"/>
    </source>
</evidence>
<feature type="region of interest" description="Disordered" evidence="1">
    <location>
        <begin position="232"/>
        <end position="252"/>
    </location>
</feature>
<gene>
    <name evidence="2" type="ORF">Tco_0682818</name>
</gene>
<organism evidence="2 3">
    <name type="scientific">Tanacetum coccineum</name>
    <dbReference type="NCBI Taxonomy" id="301880"/>
    <lineage>
        <taxon>Eukaryota</taxon>
        <taxon>Viridiplantae</taxon>
        <taxon>Streptophyta</taxon>
        <taxon>Embryophyta</taxon>
        <taxon>Tracheophyta</taxon>
        <taxon>Spermatophyta</taxon>
        <taxon>Magnoliopsida</taxon>
        <taxon>eudicotyledons</taxon>
        <taxon>Gunneridae</taxon>
        <taxon>Pentapetalae</taxon>
        <taxon>asterids</taxon>
        <taxon>campanulids</taxon>
        <taxon>Asterales</taxon>
        <taxon>Asteraceae</taxon>
        <taxon>Asteroideae</taxon>
        <taxon>Anthemideae</taxon>
        <taxon>Anthemidinae</taxon>
        <taxon>Tanacetum</taxon>
    </lineage>
</organism>
<protein>
    <submittedName>
        <fullName evidence="2">Uncharacterized protein</fullName>
    </submittedName>
</protein>
<accession>A0ABQ4XU71</accession>
<dbReference type="EMBL" id="BQNB010009777">
    <property type="protein sequence ID" value="GJS68253.1"/>
    <property type="molecule type" value="Genomic_DNA"/>
</dbReference>
<dbReference type="Proteomes" id="UP001151760">
    <property type="component" value="Unassembled WGS sequence"/>
</dbReference>
<sequence length="252" mass="28864">MTLAASTRTDKSLKDFDELMSTLIDFSSYILNGLKIENLTQEILLGPAFRLLKGTRSNYAELEYDFEECYKALLEKLDWENPEGDDYPLNLSKPYLLIKHGKRQRVPFEYLINNDLKYLQGGVLIMTYTTCTAKSKATQYDLPGIKDMEGDFLRLRIKDIEDMLLLVVQNRLTNLLGDDVADFAIVLRMFTRSLVIQKRVEDLQLGTSFFARRLNPRISTWSTCSREDGATLERKEAVPDQGPSTKLLRKGG</sequence>
<comment type="caution">
    <text evidence="2">The sequence shown here is derived from an EMBL/GenBank/DDBJ whole genome shotgun (WGS) entry which is preliminary data.</text>
</comment>
<evidence type="ECO:0000256" key="1">
    <source>
        <dbReference type="SAM" id="MobiDB-lite"/>
    </source>
</evidence>
<evidence type="ECO:0000313" key="2">
    <source>
        <dbReference type="EMBL" id="GJS68253.1"/>
    </source>
</evidence>
<reference evidence="2" key="2">
    <citation type="submission" date="2022-01" db="EMBL/GenBank/DDBJ databases">
        <authorList>
            <person name="Yamashiro T."/>
            <person name="Shiraishi A."/>
            <person name="Satake H."/>
            <person name="Nakayama K."/>
        </authorList>
    </citation>
    <scope>NUCLEOTIDE SEQUENCE</scope>
</reference>
<proteinExistence type="predicted"/>
<keyword evidence="3" id="KW-1185">Reference proteome</keyword>
<reference evidence="2" key="1">
    <citation type="journal article" date="2022" name="Int. J. Mol. Sci.">
        <title>Draft Genome of Tanacetum Coccineum: Genomic Comparison of Closely Related Tanacetum-Family Plants.</title>
        <authorList>
            <person name="Yamashiro T."/>
            <person name="Shiraishi A."/>
            <person name="Nakayama K."/>
            <person name="Satake H."/>
        </authorList>
    </citation>
    <scope>NUCLEOTIDE SEQUENCE</scope>
</reference>